<dbReference type="GO" id="GO:0006400">
    <property type="term" value="P:tRNA modification"/>
    <property type="evidence" value="ECO:0007669"/>
    <property type="project" value="InterPro"/>
</dbReference>
<keyword evidence="2" id="KW-1185">Reference proteome</keyword>
<dbReference type="OrthoDB" id="9802518at2"/>
<dbReference type="EMBL" id="CP002209">
    <property type="protein sequence ID" value="ADN76806.1"/>
    <property type="molecule type" value="Genomic_DNA"/>
</dbReference>
<proteinExistence type="predicted"/>
<protein>
    <submittedName>
        <fullName evidence="1">tRNA-hydroxylase</fullName>
    </submittedName>
</protein>
<dbReference type="PANTHER" id="PTHR42637:SF1">
    <property type="entry name" value="TRNA 2-(METHYLSULFANYL)-N(6)-ISOPENTENYLADENOSINE(37) HYDROXYLASE"/>
    <property type="match status" value="1"/>
</dbReference>
<dbReference type="eggNOG" id="COG4445">
    <property type="taxonomic scope" value="Bacteria"/>
</dbReference>
<dbReference type="HOGENOM" id="CLU_056571_0_0_6"/>
<dbReference type="STRING" id="550540.Fbal_2604"/>
<dbReference type="PIRSF" id="PIRSF020736">
    <property type="entry name" value="MiaE"/>
    <property type="match status" value="1"/>
</dbReference>
<dbReference type="InterPro" id="IPR009078">
    <property type="entry name" value="Ferritin-like_SF"/>
</dbReference>
<dbReference type="Proteomes" id="UP000006683">
    <property type="component" value="Chromosome"/>
</dbReference>
<name>E1SQ34_FERBD</name>
<evidence type="ECO:0000313" key="2">
    <source>
        <dbReference type="Proteomes" id="UP000006683"/>
    </source>
</evidence>
<dbReference type="KEGG" id="fbl:Fbal_2604"/>
<dbReference type="InterPro" id="IPR010386">
    <property type="entry name" value="tRNA-Hydrxlase_MiaE"/>
</dbReference>
<dbReference type="PANTHER" id="PTHR42637">
    <property type="entry name" value="TRNA-(MS[2]IO[6]A)-HYDROXYLASE"/>
    <property type="match status" value="1"/>
</dbReference>
<dbReference type="Pfam" id="PF06175">
    <property type="entry name" value="MiaE"/>
    <property type="match status" value="1"/>
</dbReference>
<organism evidence="1 2">
    <name type="scientific">Ferrimonas balearica (strain DSM 9799 / CCM 4581 / KCTC 23876 / PAT)</name>
    <dbReference type="NCBI Taxonomy" id="550540"/>
    <lineage>
        <taxon>Bacteria</taxon>
        <taxon>Pseudomonadati</taxon>
        <taxon>Pseudomonadota</taxon>
        <taxon>Gammaproteobacteria</taxon>
        <taxon>Alteromonadales</taxon>
        <taxon>Ferrimonadaceae</taxon>
        <taxon>Ferrimonas</taxon>
    </lineage>
</organism>
<dbReference type="InterPro" id="IPR012347">
    <property type="entry name" value="Ferritin-like"/>
</dbReference>
<dbReference type="SUPFAM" id="SSF47240">
    <property type="entry name" value="Ferritin-like"/>
    <property type="match status" value="1"/>
</dbReference>
<dbReference type="RefSeq" id="WP_013346112.1">
    <property type="nucleotide sequence ID" value="NC_014541.1"/>
</dbReference>
<sequence>MSALLEPIHRFLHCPTPQAWLTAAVADPALLLIDHCNCELKAAQTAVRLMRRYDAVPEQALLANRPQAPVLTGKSEMVDKLFLLVREELHHFEQVLAIMQARGIHYGAVSASRYATGLLAKARKREPEALVDRLIIGAYIEARSCERFAALMPHVDEELARFYHSLLRSEARHYQDYLALAEQFSEAPIAPRVRVLGKAEAALITSPDPQLRFHSGVPA</sequence>
<dbReference type="CDD" id="cd07910">
    <property type="entry name" value="MiaE"/>
    <property type="match status" value="1"/>
</dbReference>
<dbReference type="Gene3D" id="1.20.1260.10">
    <property type="match status" value="1"/>
</dbReference>
<dbReference type="AlphaFoldDB" id="E1SQ34"/>
<reference evidence="1 2" key="1">
    <citation type="journal article" date="2010" name="Stand. Genomic Sci.">
        <title>Complete genome sequence of Ferrimonas balearica type strain (PAT).</title>
        <authorList>
            <person name="Nolan M."/>
            <person name="Sikorski J."/>
            <person name="Davenport K."/>
            <person name="Lucas S."/>
            <person name="Glavina Del Rio T."/>
            <person name="Tice H."/>
            <person name="Cheng J."/>
            <person name="Goodwin L."/>
            <person name="Pitluck S."/>
            <person name="Liolios K."/>
            <person name="Ivanova N."/>
            <person name="Mavromatis K."/>
            <person name="Ovchinnikova G."/>
            <person name="Pati A."/>
            <person name="Chen A."/>
            <person name="Palaniappan K."/>
            <person name="Land M."/>
            <person name="Hauser L."/>
            <person name="Chang Y."/>
            <person name="Jeffries C."/>
            <person name="Tapia R."/>
            <person name="Brettin T."/>
            <person name="Detter J."/>
            <person name="Han C."/>
            <person name="Yasawong M."/>
            <person name="Rohde M."/>
            <person name="Tindall B."/>
            <person name="Goker M."/>
            <person name="Woyke T."/>
            <person name="Bristow J."/>
            <person name="Eisen J."/>
            <person name="Markowitz V."/>
            <person name="Hugenholtz P."/>
            <person name="Kyrpides N."/>
            <person name="Klenk H."/>
            <person name="Lapidus A."/>
        </authorList>
    </citation>
    <scope>NUCLEOTIDE SEQUENCE [LARGE SCALE GENOMIC DNA]</scope>
    <source>
        <strain evidence="2">DSM 9799 / CCM 4581 / KCTC 23876 / PAT</strain>
    </source>
</reference>
<dbReference type="GO" id="GO:0045301">
    <property type="term" value="F:tRNA 2-(methylsulfanyl)-N(6)-isopentenyladenosine(37) hydroxylase activity"/>
    <property type="evidence" value="ECO:0007669"/>
    <property type="project" value="InterPro"/>
</dbReference>
<dbReference type="GeneID" id="67182835"/>
<evidence type="ECO:0000313" key="1">
    <source>
        <dbReference type="EMBL" id="ADN76806.1"/>
    </source>
</evidence>
<accession>E1SQ34</accession>
<gene>
    <name evidence="1" type="ordered locus">Fbal_2604</name>
</gene>